<dbReference type="HAMAP" id="MF_00580">
    <property type="entry name" value="CH10"/>
    <property type="match status" value="1"/>
</dbReference>
<gene>
    <name evidence="7" type="primary">GROES</name>
    <name evidence="7" type="ORF">TSPGSL018_17217</name>
</gene>
<dbReference type="InterPro" id="IPR018369">
    <property type="entry name" value="Chaprnonin_Cpn10_CS"/>
</dbReference>
<dbReference type="AlphaFoldDB" id="A0A061QYW8"/>
<evidence type="ECO:0000256" key="4">
    <source>
        <dbReference type="ARBA" id="ARBA00073031"/>
    </source>
</evidence>
<dbReference type="GO" id="GO:0051082">
    <property type="term" value="F:unfolded protein binding"/>
    <property type="evidence" value="ECO:0007669"/>
    <property type="project" value="TreeGrafter"/>
</dbReference>
<dbReference type="CDD" id="cd00320">
    <property type="entry name" value="cpn10"/>
    <property type="match status" value="2"/>
</dbReference>
<evidence type="ECO:0000256" key="1">
    <source>
        <dbReference type="ARBA" id="ARBA00006975"/>
    </source>
</evidence>
<dbReference type="GO" id="GO:0046872">
    <property type="term" value="F:metal ion binding"/>
    <property type="evidence" value="ECO:0007669"/>
    <property type="project" value="TreeGrafter"/>
</dbReference>
<dbReference type="InterPro" id="IPR037124">
    <property type="entry name" value="Chaperonin_GroES_sf"/>
</dbReference>
<dbReference type="GO" id="GO:0005739">
    <property type="term" value="C:mitochondrion"/>
    <property type="evidence" value="ECO:0007669"/>
    <property type="project" value="TreeGrafter"/>
</dbReference>
<evidence type="ECO:0000256" key="3">
    <source>
        <dbReference type="ARBA" id="ARBA00031971"/>
    </source>
</evidence>
<dbReference type="PRINTS" id="PR00297">
    <property type="entry name" value="CHAPERONIN10"/>
</dbReference>
<accession>A0A061QYW8</accession>
<evidence type="ECO:0000256" key="6">
    <source>
        <dbReference type="RuleBase" id="RU003479"/>
    </source>
</evidence>
<reference evidence="7" key="1">
    <citation type="submission" date="2014-05" db="EMBL/GenBank/DDBJ databases">
        <title>The transcriptome of the halophilic microalga Tetraselmis sp. GSL018 isolated from the Great Salt Lake, Utah.</title>
        <authorList>
            <person name="Jinkerson R.E."/>
            <person name="D'Adamo S."/>
            <person name="Posewitz M.C."/>
        </authorList>
    </citation>
    <scope>NUCLEOTIDE SEQUENCE</scope>
    <source>
        <strain evidence="7">GSL018</strain>
    </source>
</reference>
<dbReference type="PANTHER" id="PTHR10772:SF63">
    <property type="entry name" value="20 KDA CHAPERONIN, CHLOROPLASTIC"/>
    <property type="match status" value="1"/>
</dbReference>
<dbReference type="Gene3D" id="2.30.33.40">
    <property type="entry name" value="GroES chaperonin"/>
    <property type="match status" value="2"/>
</dbReference>
<dbReference type="GO" id="GO:0044183">
    <property type="term" value="F:protein folding chaperone"/>
    <property type="evidence" value="ECO:0007669"/>
    <property type="project" value="InterPro"/>
</dbReference>
<dbReference type="GO" id="GO:0009507">
    <property type="term" value="C:chloroplast"/>
    <property type="evidence" value="ECO:0007669"/>
    <property type="project" value="TreeGrafter"/>
</dbReference>
<dbReference type="PANTHER" id="PTHR10772">
    <property type="entry name" value="10 KDA HEAT SHOCK PROTEIN"/>
    <property type="match status" value="1"/>
</dbReference>
<evidence type="ECO:0000256" key="5">
    <source>
        <dbReference type="ARBA" id="ARBA00079398"/>
    </source>
</evidence>
<protein>
    <recommendedName>
        <fullName evidence="4">20 kDa chaperonin, chloroplastic</fullName>
    </recommendedName>
    <alternativeName>
        <fullName evidence="3">Chaperonin 10</fullName>
    </alternativeName>
    <alternativeName>
        <fullName evidence="5">Protein Cpn21</fullName>
    </alternativeName>
</protein>
<dbReference type="GO" id="GO:0005524">
    <property type="term" value="F:ATP binding"/>
    <property type="evidence" value="ECO:0007669"/>
    <property type="project" value="InterPro"/>
</dbReference>
<evidence type="ECO:0000313" key="7">
    <source>
        <dbReference type="EMBL" id="JAC64928.1"/>
    </source>
</evidence>
<name>A0A061QYW8_9CHLO</name>
<sequence>MYTVRVAQSSSRKALSFSNQHTASRRRCISVSVRAAVSIPEKFKTVTPVGDRVYVRLGAEEAATSSGILLPSSAVKRPNQGEVVAVGKDSKLSTGEQVMFAKYAGTEVSVGDDEYVLLTTDDVIGTMPSNKIAELKPTGNRILVKVVKGEEQTRGGIMLSSKSEQKTIGKIVAVGPGTEETPMTLSVGQDVLYPSYGGMELEGDEDDEAFVVLRDEEVLAVLS</sequence>
<dbReference type="PROSITE" id="PS00681">
    <property type="entry name" value="CHAPERONINS_CPN10"/>
    <property type="match status" value="1"/>
</dbReference>
<dbReference type="EMBL" id="GBEZ01021860">
    <property type="protein sequence ID" value="JAC64928.1"/>
    <property type="molecule type" value="Transcribed_RNA"/>
</dbReference>
<keyword evidence="2 6" id="KW-0143">Chaperone</keyword>
<dbReference type="Pfam" id="PF00166">
    <property type="entry name" value="Cpn10"/>
    <property type="match status" value="2"/>
</dbReference>
<comment type="similarity">
    <text evidence="1 6">Belongs to the GroES chaperonin family.</text>
</comment>
<dbReference type="SMART" id="SM00883">
    <property type="entry name" value="Cpn10"/>
    <property type="match status" value="2"/>
</dbReference>
<organism evidence="7">
    <name type="scientific">Tetraselmis sp. GSL018</name>
    <dbReference type="NCBI Taxonomy" id="582737"/>
    <lineage>
        <taxon>Eukaryota</taxon>
        <taxon>Viridiplantae</taxon>
        <taxon>Chlorophyta</taxon>
        <taxon>core chlorophytes</taxon>
        <taxon>Chlorodendrophyceae</taxon>
        <taxon>Chlorodendrales</taxon>
        <taxon>Chlorodendraceae</taxon>
        <taxon>Tetraselmis</taxon>
    </lineage>
</organism>
<dbReference type="InterPro" id="IPR020818">
    <property type="entry name" value="Chaperonin_GroES"/>
</dbReference>
<dbReference type="InterPro" id="IPR011032">
    <property type="entry name" value="GroES-like_sf"/>
</dbReference>
<dbReference type="GO" id="GO:0051087">
    <property type="term" value="F:protein-folding chaperone binding"/>
    <property type="evidence" value="ECO:0007669"/>
    <property type="project" value="TreeGrafter"/>
</dbReference>
<dbReference type="SUPFAM" id="SSF50129">
    <property type="entry name" value="GroES-like"/>
    <property type="match status" value="2"/>
</dbReference>
<evidence type="ECO:0000256" key="2">
    <source>
        <dbReference type="ARBA" id="ARBA00023186"/>
    </source>
</evidence>
<proteinExistence type="inferred from homology"/>
<dbReference type="FunFam" id="2.30.33.40:FF:000001">
    <property type="entry name" value="10 kDa chaperonin"/>
    <property type="match status" value="2"/>
</dbReference>